<evidence type="ECO:0000313" key="2">
    <source>
        <dbReference type="EMBL" id="RSI83767.1"/>
    </source>
</evidence>
<dbReference type="SMART" id="SM00465">
    <property type="entry name" value="GIYc"/>
    <property type="match status" value="1"/>
</dbReference>
<dbReference type="InterPro" id="IPR000305">
    <property type="entry name" value="GIY-YIG_endonuc"/>
</dbReference>
<dbReference type="PROSITE" id="PS50164">
    <property type="entry name" value="GIY_YIG"/>
    <property type="match status" value="1"/>
</dbReference>
<evidence type="ECO:0000259" key="1">
    <source>
        <dbReference type="PROSITE" id="PS50164"/>
    </source>
</evidence>
<dbReference type="Pfam" id="PF01541">
    <property type="entry name" value="GIY-YIG"/>
    <property type="match status" value="1"/>
</dbReference>
<comment type="caution">
    <text evidence="2">The sequence shown here is derived from an EMBL/GenBank/DDBJ whole genome shotgun (WGS) entry which is preliminary data.</text>
</comment>
<name>A0A3R9I8U4_STRMT</name>
<dbReference type="AlphaFoldDB" id="A0A3R9I8U4"/>
<dbReference type="InterPro" id="IPR035901">
    <property type="entry name" value="GIY-YIG_endonuc_sf"/>
</dbReference>
<dbReference type="CDD" id="cd10446">
    <property type="entry name" value="GIY-YIG_unchar_1"/>
    <property type="match status" value="1"/>
</dbReference>
<proteinExistence type="predicted"/>
<organism evidence="2 3">
    <name type="scientific">Streptococcus mitis</name>
    <dbReference type="NCBI Taxonomy" id="28037"/>
    <lineage>
        <taxon>Bacteria</taxon>
        <taxon>Bacillati</taxon>
        <taxon>Bacillota</taxon>
        <taxon>Bacilli</taxon>
        <taxon>Lactobacillales</taxon>
        <taxon>Streptococcaceae</taxon>
        <taxon>Streptococcus</taxon>
        <taxon>Streptococcus mitis group</taxon>
    </lineage>
</organism>
<dbReference type="EMBL" id="RJNS01000001">
    <property type="protein sequence ID" value="RSI83767.1"/>
    <property type="molecule type" value="Genomic_DNA"/>
</dbReference>
<dbReference type="Gene3D" id="3.40.1440.10">
    <property type="entry name" value="GIY-YIG endonuclease"/>
    <property type="match status" value="1"/>
</dbReference>
<sequence>MRNTNLIKYNEVLNFIMDLKLNDILNISEQNQWKFKVKFNNWTGENPIQTYLRDEEIINNYNLFWRTNKRYFNVGDIVINFIKIDNNKWLLTTIKEVSKELFVTGGQNYEGIELKEYSALFGRLIIRYRKESRGSVLKYTTCKEKLVIEQLLSDSFGGEEFPGYDNISLSYKELELILRLRKKDWITALENQKAVYLITDKQNGKLYVGSATSNYGMLLQRWQSYVDNGHGGNKELRILVEKQGLNYVKENFQYSVLENYNGKIDDKFVLKRESWWKEVLKSREHGYNAN</sequence>
<dbReference type="Proteomes" id="UP000278970">
    <property type="component" value="Unassembled WGS sequence"/>
</dbReference>
<accession>A0A3R9I8U4</accession>
<gene>
    <name evidence="2" type="ORF">D8854_02535</name>
</gene>
<evidence type="ECO:0000313" key="3">
    <source>
        <dbReference type="Proteomes" id="UP000278970"/>
    </source>
</evidence>
<protein>
    <recommendedName>
        <fullName evidence="1">GIY-YIG domain-containing protein</fullName>
    </recommendedName>
</protein>
<feature type="domain" description="GIY-YIG" evidence="1">
    <location>
        <begin position="191"/>
        <end position="289"/>
    </location>
</feature>
<reference evidence="2 3" key="1">
    <citation type="submission" date="2018-11" db="EMBL/GenBank/DDBJ databases">
        <title>Species Designations Belie Phenotypic and Genotypic Heterogeneity in Oral Streptococci.</title>
        <authorList>
            <person name="Velsko I."/>
        </authorList>
    </citation>
    <scope>NUCLEOTIDE SEQUENCE [LARGE SCALE GENOMIC DNA]</scope>
    <source>
        <strain evidence="2 3">BCA11</strain>
    </source>
</reference>
<dbReference type="SUPFAM" id="SSF82771">
    <property type="entry name" value="GIY-YIG endonuclease"/>
    <property type="match status" value="1"/>
</dbReference>